<dbReference type="EMBL" id="FXAF01000002">
    <property type="protein sequence ID" value="SMF02280.1"/>
    <property type="molecule type" value="Genomic_DNA"/>
</dbReference>
<dbReference type="OrthoDB" id="7536405at2"/>
<dbReference type="CDD" id="cd03143">
    <property type="entry name" value="A4_beta-galactosidase_middle_domain"/>
    <property type="match status" value="1"/>
</dbReference>
<dbReference type="InterPro" id="IPR028212">
    <property type="entry name" value="GHL6"/>
</dbReference>
<protein>
    <submittedName>
        <fullName evidence="1">Hypothetical glycosyl hydrolase 6</fullName>
    </submittedName>
</protein>
<sequence>MSLTSPLAWTKRPLRFFQHLLRESDGAKSSVGQLIGEIRSVGANACIVMGGGFSAWYPTRLSSQTINPHLKGDFLGDFLKAAKAEDIRVLVRMDISKGREGMEEKHPDWFVRRPDGAVSSTWAMPQICATGPFWQSEVFSILDEILGRYPAADGFFFNYLHVPRCHCERCRGIVEVATGKPVPQPDRREPAYEAWRQGFLADYMGRVRRHVQGRNPGAAIVPYHHVHDGWDIRRMAEVSDIVGSQVSNPVMPNPIDPQPIWNLWAAEEALTARALKPGQPPLLIQTTSEVFASRQSAMPEARLVHNLIQAAAHGASTVPAVNGLLDDGDARFVPGLRKFGAYLEKNARWYEGLASVARIAVLRSEDSRLWGEDAGRMAGADDCSGHVAEFRGVCEMLSDLRHPFDIVVSPGLKLADLERFDLVLLPAAICLSDADAAVIDAYVEQGGKIIATADLAAANETGEGRNAPALRCLPALPGKAWSAVGTYFALGRADLRKVVSGIRHVPAAGPFWAPFNEGETQDDLRIIGPFANNAPEFTTVEGSGKEPGLIERRFGKGLATWLPWRIGALYHRYSMPEYRPILGALVESQAGAPPVHTTASSGVETILYGHPDGMVLHLLNAAAPQTKGLAELTPLAGFEVAVETDAEIALSLHDDTELPVTRAGKMMVLRIERLDHFAAVALVKGQAGRKKA</sequence>
<dbReference type="Pfam" id="PF14871">
    <property type="entry name" value="GHL6"/>
    <property type="match status" value="1"/>
</dbReference>
<dbReference type="AlphaFoldDB" id="A0A1X7CSI3"/>
<dbReference type="Proteomes" id="UP000192903">
    <property type="component" value="Unassembled WGS sequence"/>
</dbReference>
<evidence type="ECO:0000313" key="2">
    <source>
        <dbReference type="Proteomes" id="UP000192903"/>
    </source>
</evidence>
<dbReference type="InterPro" id="IPR017853">
    <property type="entry name" value="GH"/>
</dbReference>
<evidence type="ECO:0000313" key="1">
    <source>
        <dbReference type="EMBL" id="SMF02280.1"/>
    </source>
</evidence>
<name>A0A1X7CSI3_9HYPH</name>
<dbReference type="Gene3D" id="3.40.50.880">
    <property type="match status" value="1"/>
</dbReference>
<dbReference type="SUPFAM" id="SSF52317">
    <property type="entry name" value="Class I glutamine amidotransferase-like"/>
    <property type="match status" value="1"/>
</dbReference>
<keyword evidence="1" id="KW-0378">Hydrolase</keyword>
<accession>A0A1X7CSI3</accession>
<dbReference type="GO" id="GO:0016787">
    <property type="term" value="F:hydrolase activity"/>
    <property type="evidence" value="ECO:0007669"/>
    <property type="project" value="UniProtKB-KW"/>
</dbReference>
<dbReference type="SUPFAM" id="SSF51445">
    <property type="entry name" value="(Trans)glycosidases"/>
    <property type="match status" value="1"/>
</dbReference>
<keyword evidence="2" id="KW-1185">Reference proteome</keyword>
<organism evidence="1 2">
    <name type="scientific">Xaviernesmea oryzae</name>
    <dbReference type="NCBI Taxonomy" id="464029"/>
    <lineage>
        <taxon>Bacteria</taxon>
        <taxon>Pseudomonadati</taxon>
        <taxon>Pseudomonadota</taxon>
        <taxon>Alphaproteobacteria</taxon>
        <taxon>Hyphomicrobiales</taxon>
        <taxon>Rhizobiaceae</taxon>
        <taxon>Rhizobium/Agrobacterium group</taxon>
        <taxon>Xaviernesmea</taxon>
    </lineage>
</organism>
<dbReference type="RefSeq" id="WP_159457585.1">
    <property type="nucleotide sequence ID" value="NZ_FXAF01000002.1"/>
</dbReference>
<reference evidence="2" key="1">
    <citation type="submission" date="2017-04" db="EMBL/GenBank/DDBJ databases">
        <authorList>
            <person name="Varghese N."/>
            <person name="Submissions S."/>
        </authorList>
    </citation>
    <scope>NUCLEOTIDE SEQUENCE [LARGE SCALE GENOMIC DNA]</scope>
    <source>
        <strain evidence="2">B4P</strain>
    </source>
</reference>
<dbReference type="Gene3D" id="3.20.20.80">
    <property type="entry name" value="Glycosidases"/>
    <property type="match status" value="1"/>
</dbReference>
<dbReference type="InterPro" id="IPR029062">
    <property type="entry name" value="Class_I_gatase-like"/>
</dbReference>
<dbReference type="STRING" id="464029.SAMN02982989_4515"/>
<proteinExistence type="predicted"/>
<gene>
    <name evidence="1" type="ORF">SAMN02982989_4515</name>
</gene>